<feature type="compositionally biased region" description="Polar residues" evidence="2">
    <location>
        <begin position="128"/>
        <end position="166"/>
    </location>
</feature>
<evidence type="ECO:0000259" key="3">
    <source>
        <dbReference type="PROSITE" id="PS51903"/>
    </source>
</evidence>
<sequence length="350" mass="35165">MPKINVYLPDDLAEAVKQAGVPVSSICQRALEQAVRRVTAIRETALSDVDLDRPTGALTLLTPRTRTVLKLAASRAGAGGVETEHLLAGMLAEGTNLALHVLRAMDIDPGQVTRDLAGRMSVGGGTSAEGSTSPESRTSAEGRTSPGSRASAEGSTSPESRTTAKASTGPGGAEGPDSPGGRMSSGGLGAGQDPGGEPGRAAGSEPEPGSGPVQEPGAGEPGSEVRRFGVGAANALEAAVNEATSLGHNYVGCEHLLLGLVAEPDGIAGQVLRGLGAEPRPTRRAVVAALAGYVHLRAESAAQPSAQLSGQSPGAPDLAALVAVAVRQQLQPLVQRIARLEEHLGPASGD</sequence>
<proteinExistence type="predicted"/>
<keyword evidence="5" id="KW-1185">Reference proteome</keyword>
<dbReference type="EMBL" id="JAPNUD010000022">
    <property type="protein sequence ID" value="MDA0641223.1"/>
    <property type="molecule type" value="Genomic_DNA"/>
</dbReference>
<dbReference type="Proteomes" id="UP001212498">
    <property type="component" value="Unassembled WGS sequence"/>
</dbReference>
<accession>A0ABT4SW70</accession>
<dbReference type="Pfam" id="PF02861">
    <property type="entry name" value="Clp_N"/>
    <property type="match status" value="2"/>
</dbReference>
<name>A0ABT4SW70_9ACTN</name>
<comment type="caution">
    <text evidence="4">The sequence shown here is derived from an EMBL/GenBank/DDBJ whole genome shotgun (WGS) entry which is preliminary data.</text>
</comment>
<dbReference type="InterPro" id="IPR036628">
    <property type="entry name" value="Clp_N_dom_sf"/>
</dbReference>
<dbReference type="SUPFAM" id="SSF81923">
    <property type="entry name" value="Double Clp-N motif"/>
    <property type="match status" value="2"/>
</dbReference>
<organism evidence="4 5">
    <name type="scientific">Nonomuraea ferruginea</name>
    <dbReference type="NCBI Taxonomy" id="46174"/>
    <lineage>
        <taxon>Bacteria</taxon>
        <taxon>Bacillati</taxon>
        <taxon>Actinomycetota</taxon>
        <taxon>Actinomycetes</taxon>
        <taxon>Streptosporangiales</taxon>
        <taxon>Streptosporangiaceae</taxon>
        <taxon>Nonomuraea</taxon>
    </lineage>
</organism>
<feature type="domain" description="Clp R" evidence="3">
    <location>
        <begin position="51"/>
        <end position="292"/>
    </location>
</feature>
<dbReference type="RefSeq" id="WP_271276202.1">
    <property type="nucleotide sequence ID" value="NZ_BAABFD010000002.1"/>
</dbReference>
<feature type="compositionally biased region" description="Gly residues" evidence="2">
    <location>
        <begin position="183"/>
        <end position="198"/>
    </location>
</feature>
<evidence type="ECO:0000313" key="4">
    <source>
        <dbReference type="EMBL" id="MDA0641223.1"/>
    </source>
</evidence>
<evidence type="ECO:0000256" key="2">
    <source>
        <dbReference type="SAM" id="MobiDB-lite"/>
    </source>
</evidence>
<evidence type="ECO:0000313" key="5">
    <source>
        <dbReference type="Proteomes" id="UP001212498"/>
    </source>
</evidence>
<dbReference type="PROSITE" id="PS51903">
    <property type="entry name" value="CLP_R"/>
    <property type="match status" value="1"/>
</dbReference>
<gene>
    <name evidence="4" type="ORF">OUY24_11390</name>
</gene>
<dbReference type="InterPro" id="IPR004176">
    <property type="entry name" value="Clp_R_N"/>
</dbReference>
<keyword evidence="1" id="KW-0677">Repeat</keyword>
<reference evidence="4 5" key="1">
    <citation type="submission" date="2022-11" db="EMBL/GenBank/DDBJ databases">
        <title>Nonomuraea corallina sp. nov., a new species of the genus Nonomuraea isolated from sea side sediment in Thai sea.</title>
        <authorList>
            <person name="Ngamcharungchit C."/>
            <person name="Matsumoto A."/>
            <person name="Suriyachadkun C."/>
            <person name="Panbangred W."/>
            <person name="Inahashi Y."/>
            <person name="Intra B."/>
        </authorList>
    </citation>
    <scope>NUCLEOTIDE SEQUENCE [LARGE SCALE GENOMIC DNA]</scope>
    <source>
        <strain evidence="4 5">DSM 43553</strain>
    </source>
</reference>
<feature type="region of interest" description="Disordered" evidence="2">
    <location>
        <begin position="115"/>
        <end position="225"/>
    </location>
</feature>
<evidence type="ECO:0000256" key="1">
    <source>
        <dbReference type="PROSITE-ProRule" id="PRU01251"/>
    </source>
</evidence>
<dbReference type="Gene3D" id="1.10.1780.10">
    <property type="entry name" value="Clp, N-terminal domain"/>
    <property type="match status" value="2"/>
</dbReference>
<protein>
    <recommendedName>
        <fullName evidence="3">Clp R domain-containing protein</fullName>
    </recommendedName>
</protein>